<dbReference type="Proteomes" id="UP000199152">
    <property type="component" value="Unassembled WGS sequence"/>
</dbReference>
<evidence type="ECO:0000256" key="1">
    <source>
        <dbReference type="SAM" id="MobiDB-lite"/>
    </source>
</evidence>
<organism evidence="2 3">
    <name type="scientific">Geodermatophilus ruber</name>
    <dbReference type="NCBI Taxonomy" id="504800"/>
    <lineage>
        <taxon>Bacteria</taxon>
        <taxon>Bacillati</taxon>
        <taxon>Actinomycetota</taxon>
        <taxon>Actinomycetes</taxon>
        <taxon>Geodermatophilales</taxon>
        <taxon>Geodermatophilaceae</taxon>
        <taxon>Geodermatophilus</taxon>
    </lineage>
</organism>
<accession>A0A1I4DIB5</accession>
<feature type="compositionally biased region" description="Low complexity" evidence="1">
    <location>
        <begin position="48"/>
        <end position="57"/>
    </location>
</feature>
<dbReference type="GO" id="GO:0016829">
    <property type="term" value="F:lyase activity"/>
    <property type="evidence" value="ECO:0007669"/>
    <property type="project" value="UniProtKB-KW"/>
</dbReference>
<dbReference type="SUPFAM" id="SSF48230">
    <property type="entry name" value="Chondroitin AC/alginate lyase"/>
    <property type="match status" value="1"/>
</dbReference>
<gene>
    <name evidence="2" type="ORF">SAMN04488085_104366</name>
</gene>
<feature type="compositionally biased region" description="Basic and acidic residues" evidence="1">
    <location>
        <begin position="66"/>
        <end position="82"/>
    </location>
</feature>
<dbReference type="OrthoDB" id="7057224at2"/>
<dbReference type="InterPro" id="IPR008929">
    <property type="entry name" value="Chondroitin_lyas"/>
</dbReference>
<protein>
    <submittedName>
        <fullName evidence="2">Alginate lyase</fullName>
    </submittedName>
</protein>
<evidence type="ECO:0000313" key="2">
    <source>
        <dbReference type="EMBL" id="SFK92227.1"/>
    </source>
</evidence>
<sequence length="456" mass="46991">MGRHRTTRTPTGNDHHRTGGARRMSMRIVLIGLGCVLVLGGAPGTVAAGPGGSASAVETATAGRWTHWDRGSEAGTERAARDRHVRTPPGTASPRTARNTATPSPPSPTTGSTPVSPPARTPTPPGGGLLDAPGQRLSGVLAGAAELARRPTSGSAWTAVTAAAADRSGSVDLADQDSTHAARTLAAALVYARTGDAGHRDHVVSVLRQLPGSSLSGARVLSVSRQLAGYVLAADLVGYRDPAFLTYVGGLRTRDIGGHGRWTTIAGTSEDSANNWGTWAMATRVAVSAYLGDTADLARAAAVFRGFTGERASYAGFRPTSDFDPGWACGGGEAWVPINPASCGARGGALVEDISRSAGSAPAVDSTGLTYSWEALGGATLSARLLERAGYRDVWAWGDRALLRAAEFLRANGGYPAPFRVNQYIPHEINAAYGVALGPVGPAGHGRQFGFTDWLG</sequence>
<dbReference type="RefSeq" id="WP_091323468.1">
    <property type="nucleotide sequence ID" value="NZ_FOSW01000004.1"/>
</dbReference>
<feature type="compositionally biased region" description="Pro residues" evidence="1">
    <location>
        <begin position="115"/>
        <end position="125"/>
    </location>
</feature>
<name>A0A1I4DIB5_9ACTN</name>
<feature type="region of interest" description="Disordered" evidence="1">
    <location>
        <begin position="48"/>
        <end position="135"/>
    </location>
</feature>
<dbReference type="Gene3D" id="1.50.10.100">
    <property type="entry name" value="Chondroitin AC/alginate lyase"/>
    <property type="match status" value="1"/>
</dbReference>
<dbReference type="InParanoid" id="A0A1I4DIB5"/>
<reference evidence="2 3" key="1">
    <citation type="submission" date="2016-10" db="EMBL/GenBank/DDBJ databases">
        <authorList>
            <person name="de Groot N.N."/>
        </authorList>
    </citation>
    <scope>NUCLEOTIDE SEQUENCE [LARGE SCALE GENOMIC DNA]</scope>
    <source>
        <strain evidence="2 3">DSM 45317</strain>
    </source>
</reference>
<keyword evidence="2" id="KW-0456">Lyase</keyword>
<proteinExistence type="predicted"/>
<keyword evidence="3" id="KW-1185">Reference proteome</keyword>
<evidence type="ECO:0000313" key="3">
    <source>
        <dbReference type="Proteomes" id="UP000199152"/>
    </source>
</evidence>
<feature type="region of interest" description="Disordered" evidence="1">
    <location>
        <begin position="1"/>
        <end position="21"/>
    </location>
</feature>
<dbReference type="AlphaFoldDB" id="A0A1I4DIB5"/>
<dbReference type="EMBL" id="FOSW01000004">
    <property type="protein sequence ID" value="SFK92227.1"/>
    <property type="molecule type" value="Genomic_DNA"/>
</dbReference>